<keyword evidence="5 8" id="KW-0472">Membrane</keyword>
<dbReference type="GO" id="GO:0019706">
    <property type="term" value="F:protein-cysteine S-palmitoyltransferase activity"/>
    <property type="evidence" value="ECO:0007669"/>
    <property type="project" value="TreeGrafter"/>
</dbReference>
<reference evidence="10 11" key="1">
    <citation type="journal article" date="2016" name="BMC Genomics">
        <title>Comparative genomics reveals Cyclospora cayetanensis possesses coccidia-like metabolism and invasion components but unique surface antigens.</title>
        <authorList>
            <person name="Liu S."/>
            <person name="Wang L."/>
            <person name="Zheng H."/>
            <person name="Xu Z."/>
            <person name="Roellig D.M."/>
            <person name="Li N."/>
            <person name="Frace M.A."/>
            <person name="Tang K."/>
            <person name="Arrowood M.J."/>
            <person name="Moss D.M."/>
            <person name="Zhang L."/>
            <person name="Feng Y."/>
            <person name="Xiao L."/>
        </authorList>
    </citation>
    <scope>NUCLEOTIDE SEQUENCE [LARGE SCALE GENOMIC DNA]</scope>
    <source>
        <strain evidence="10 11">CHN_HEN01</strain>
    </source>
</reference>
<gene>
    <name evidence="10" type="ORF">cyc_03964</name>
</gene>
<feature type="domain" description="Palmitoyltransferase DHHC" evidence="9">
    <location>
        <begin position="1058"/>
        <end position="1105"/>
    </location>
</feature>
<accession>A0A1D3D7Y0</accession>
<keyword evidence="6" id="KW-0012">Acyltransferase</keyword>
<dbReference type="GO" id="GO:0005794">
    <property type="term" value="C:Golgi apparatus"/>
    <property type="evidence" value="ECO:0007669"/>
    <property type="project" value="TreeGrafter"/>
</dbReference>
<dbReference type="PANTHER" id="PTHR22883">
    <property type="entry name" value="ZINC FINGER DHHC DOMAIN CONTAINING PROTEIN"/>
    <property type="match status" value="1"/>
</dbReference>
<dbReference type="InterPro" id="IPR039859">
    <property type="entry name" value="PFA4/ZDH16/20/ERF2-like"/>
</dbReference>
<dbReference type="GO" id="GO:0005783">
    <property type="term" value="C:endoplasmic reticulum"/>
    <property type="evidence" value="ECO:0007669"/>
    <property type="project" value="TreeGrafter"/>
</dbReference>
<keyword evidence="4 8" id="KW-1133">Transmembrane helix</keyword>
<evidence type="ECO:0000256" key="2">
    <source>
        <dbReference type="ARBA" id="ARBA00022679"/>
    </source>
</evidence>
<feature type="compositionally biased region" description="Low complexity" evidence="7">
    <location>
        <begin position="349"/>
        <end position="358"/>
    </location>
</feature>
<sequence>MDGSDREPVAAHIPVSVFTSPPVPHSGDLVADLPPEYSGSGDCWRALYSAPSERPPVGGAPHAAAVPLPLLPLQGVRNASVGTSLVDACILLGQTEGSACAGDSPLENAVGFLEPSEASRAPCLPRNHNQAMRKAADSFSFQDTDVTAPPGCCTTEDQQQQPLCSPSPATDATRASVRAAAGTCVPQSTRMPAISTGLSAAAAAPTGNDASPPSKQRTSGDAAFQLTQEVPPPPVELLLPLRSPGGAGVASVPKASCLSLCQLPPESPYCRMDSANGSTYVAHEDEGGSQSLPSPDVDAAAEGTWGGGLMQGAAGTAAGATAPSDIPTERRRHHRSVVESGLGVSGEEALAPSGGSARGSRSLSFFWLVKHRAEQNREAAGDARRQAAFQRAEAACRDSAAGAAGEPAPVEVDECSSQSQRSSEVSTKGTVNHKCREDDVRINLCENPSDLCKASCSSRRSRAADTTGGIIVSGVTETQQGGTAGTDPRPVFPVASGGSSSAQLHLQQPSSAGGYTGLQAAAFWEGRQQPQAPISAAPGVARPVPSYGDLDAQQPTLRGTQSSGYSRGGTGIEAGPVLAAGLHEGTHGAVKLKMHQQQRRMSARERGGTVSLHGGSDGEGGVSQSEVQLLPPSLPRDPMVAMPEVVTIDEGVGGARQPNSPRVRMMTLDCALKALSQLSQTLHPLHLPLLLQQLAGEPRQLPVSPPPLSAHERPLYEVPYGLKGGYSLPAFSADSWDIMGETYLWFTKDPCGIICMLLTHALLLFSNYTVTTCLLNWSALSFWRFLIIAFFELLAGLAAVAHLKCALGDPGAVPLALSSESPAKELQIPGAPTSHADASVQEPETNASALQGGELPSRKKCALLRLFEFLCCPLSVVKRFIGKRCRDTSRQGQCAFCDCAATAARPATFPSSSDISVLCFLSHVPRVGIMWRLCIECREGGALFARFLFRLLTLRNAEAFEGTSLLWLQAVHHPHGSPLCVASQLVMGGRGVADQELFVLPRDVFALTQEYLSRRNRLCGRKLLGGSWWGRGTVAAVAVVALPWCNCYTPRGGRFSGPWINNCVGFLNQKYFLLFLVYVNLMCCTAFVVLVCRVVTCVDTAAAEGFEGTAWTADQSSILPEGMPSSVAEYGDAIQETAKYRAEPYAEQLSAEASNRRWRIPQSSHASRELPEEAVEAVQNLGAPRGPRRLHAAEDIAQGVLYAAQDPLTRWMRPRYLEGGGANSSDQEDAAFQTSVEGARRSHYRKRHFLCDVTLQSAVFGAMTCMLAFIFGLFTIVMFVDQLSSILANTTGKEYKALHRAVVCGGRQQGTLPFGSWVVFACFACGEASLAAAMRKWGAFFSARLSLVLRMPVQLAPCKGGPFCMRGACAAAVETLKKLRNEKKTGSQLLQEVFGGPLGVHWFLPTPVTSFQLKRFTAELQKFPGSAEVERGSQLHGGTAVASVRSAYESGASSFPLSTRRGRSPQKNEDLQYEEAQGGTRGDGPLTPANGQHGEARREFRRLLNKKEDTESCVFFRKKACTFVSCWPSLVSGGGGPSVTALGVTPLWREEAPQPELVAGNQGRPLVFTSPILWEPPSAAPCNISDAAFAEQHSWSDSRVASAAAGGTPEAPSKRLQPLTPS</sequence>
<dbReference type="VEuPathDB" id="ToxoDB:LOC113147017"/>
<evidence type="ECO:0000313" key="11">
    <source>
        <dbReference type="Proteomes" id="UP000095192"/>
    </source>
</evidence>
<feature type="region of interest" description="Disordered" evidence="7">
    <location>
        <begin position="1452"/>
        <end position="1496"/>
    </location>
</feature>
<feature type="transmembrane region" description="Helical" evidence="8">
    <location>
        <begin position="757"/>
        <end position="775"/>
    </location>
</feature>
<keyword evidence="11" id="KW-1185">Reference proteome</keyword>
<dbReference type="PROSITE" id="PS50216">
    <property type="entry name" value="DHHC"/>
    <property type="match status" value="1"/>
</dbReference>
<evidence type="ECO:0000256" key="8">
    <source>
        <dbReference type="SAM" id="Phobius"/>
    </source>
</evidence>
<dbReference type="Proteomes" id="UP000095192">
    <property type="component" value="Unassembled WGS sequence"/>
</dbReference>
<dbReference type="EMBL" id="JROU02000350">
    <property type="protein sequence ID" value="OEH79549.1"/>
    <property type="molecule type" value="Genomic_DNA"/>
</dbReference>
<proteinExistence type="predicted"/>
<dbReference type="InParanoid" id="A0A1D3D7Y0"/>
<feature type="region of interest" description="Disordered" evidence="7">
    <location>
        <begin position="400"/>
        <end position="426"/>
    </location>
</feature>
<feature type="region of interest" description="Disordered" evidence="7">
    <location>
        <begin position="596"/>
        <end position="638"/>
    </location>
</feature>
<evidence type="ECO:0000259" key="9">
    <source>
        <dbReference type="Pfam" id="PF01529"/>
    </source>
</evidence>
<evidence type="ECO:0000256" key="1">
    <source>
        <dbReference type="ARBA" id="ARBA00004141"/>
    </source>
</evidence>
<keyword evidence="2" id="KW-0808">Transferase</keyword>
<feature type="region of interest" description="Disordered" evidence="7">
    <location>
        <begin position="534"/>
        <end position="570"/>
    </location>
</feature>
<feature type="region of interest" description="Disordered" evidence="7">
    <location>
        <begin position="199"/>
        <end position="222"/>
    </location>
</feature>
<dbReference type="Pfam" id="PF01529">
    <property type="entry name" value="DHHC"/>
    <property type="match status" value="1"/>
</dbReference>
<feature type="compositionally biased region" description="Low complexity" evidence="7">
    <location>
        <begin position="311"/>
        <end position="322"/>
    </location>
</feature>
<protein>
    <recommendedName>
        <fullName evidence="9">Palmitoyltransferase DHHC domain-containing protein</fullName>
    </recommendedName>
</protein>
<dbReference type="VEuPathDB" id="ToxoDB:cyc_03964"/>
<evidence type="ECO:0000256" key="6">
    <source>
        <dbReference type="ARBA" id="ARBA00023315"/>
    </source>
</evidence>
<feature type="transmembrane region" description="Helical" evidence="8">
    <location>
        <begin position="1249"/>
        <end position="1280"/>
    </location>
</feature>
<feature type="region of interest" description="Disordered" evidence="7">
    <location>
        <begin position="150"/>
        <end position="170"/>
    </location>
</feature>
<feature type="region of interest" description="Disordered" evidence="7">
    <location>
        <begin position="281"/>
        <end position="358"/>
    </location>
</feature>
<keyword evidence="3 8" id="KW-0812">Transmembrane</keyword>
<feature type="compositionally biased region" description="Polar residues" evidence="7">
    <location>
        <begin position="155"/>
        <end position="170"/>
    </location>
</feature>
<evidence type="ECO:0000256" key="4">
    <source>
        <dbReference type="ARBA" id="ARBA00022989"/>
    </source>
</evidence>
<feature type="transmembrane region" description="Helical" evidence="8">
    <location>
        <begin position="782"/>
        <end position="803"/>
    </location>
</feature>
<evidence type="ECO:0000256" key="7">
    <source>
        <dbReference type="SAM" id="MobiDB-lite"/>
    </source>
</evidence>
<evidence type="ECO:0000313" key="10">
    <source>
        <dbReference type="EMBL" id="OEH79549.1"/>
    </source>
</evidence>
<dbReference type="InterPro" id="IPR001594">
    <property type="entry name" value="Palmitoyltrfase_DHHC"/>
</dbReference>
<feature type="transmembrane region" description="Helical" evidence="8">
    <location>
        <begin position="1071"/>
        <end position="1092"/>
    </location>
</feature>
<comment type="subcellular location">
    <subcellularLocation>
        <location evidence="1">Membrane</location>
        <topology evidence="1">Multi-pass membrane protein</topology>
    </subcellularLocation>
</comment>
<name>A0A1D3D7Y0_9EIME</name>
<feature type="compositionally biased region" description="Polar residues" evidence="7">
    <location>
        <begin position="208"/>
        <end position="219"/>
    </location>
</feature>
<feature type="region of interest" description="Disordered" evidence="7">
    <location>
        <begin position="1598"/>
        <end position="1622"/>
    </location>
</feature>
<dbReference type="GO" id="GO:0016020">
    <property type="term" value="C:membrane"/>
    <property type="evidence" value="ECO:0007669"/>
    <property type="project" value="UniProtKB-SubCell"/>
</dbReference>
<comment type="caution">
    <text evidence="10">The sequence shown here is derived from an EMBL/GenBank/DDBJ whole genome shotgun (WGS) entry which is preliminary data.</text>
</comment>
<dbReference type="GO" id="GO:0006612">
    <property type="term" value="P:protein targeting to membrane"/>
    <property type="evidence" value="ECO:0007669"/>
    <property type="project" value="TreeGrafter"/>
</dbReference>
<evidence type="ECO:0000256" key="3">
    <source>
        <dbReference type="ARBA" id="ARBA00022692"/>
    </source>
</evidence>
<feature type="compositionally biased region" description="Polar residues" evidence="7">
    <location>
        <begin position="553"/>
        <end position="565"/>
    </location>
</feature>
<evidence type="ECO:0000256" key="5">
    <source>
        <dbReference type="ARBA" id="ARBA00023136"/>
    </source>
</evidence>
<organism evidence="10 11">
    <name type="scientific">Cyclospora cayetanensis</name>
    <dbReference type="NCBI Taxonomy" id="88456"/>
    <lineage>
        <taxon>Eukaryota</taxon>
        <taxon>Sar</taxon>
        <taxon>Alveolata</taxon>
        <taxon>Apicomplexa</taxon>
        <taxon>Conoidasida</taxon>
        <taxon>Coccidia</taxon>
        <taxon>Eucoccidiorida</taxon>
        <taxon>Eimeriorina</taxon>
        <taxon>Eimeriidae</taxon>
        <taxon>Cyclospora</taxon>
    </lineage>
</organism>